<comment type="caution">
    <text evidence="2">The sequence shown here is derived from an EMBL/GenBank/DDBJ whole genome shotgun (WGS) entry which is preliminary data.</text>
</comment>
<protein>
    <recommendedName>
        <fullName evidence="1">HAT C-terminal dimerisation domain-containing protein</fullName>
    </recommendedName>
</protein>
<dbReference type="PANTHER" id="PTHR45749">
    <property type="match status" value="1"/>
</dbReference>
<evidence type="ECO:0000259" key="1">
    <source>
        <dbReference type="Pfam" id="PF05699"/>
    </source>
</evidence>
<sequence>MSEVLRYVEIKKNEVKVEESFLRFIETRGKSAEEISGLILRELESDGIQIGDCRGQAFDNAAVMAGHRSGVQKRISEINPEAVFVPCTNHSLNLACVHAASVAVHSVPFFGILDRLFSFFSASTHRWDVLIQVTGLSIKRAVETRWSSRADAVNVVVKKLSEVVTALEQLTEEGENATTRSDASLVLDSVLSYPLLSFLSLWKSVLPEINDAQKYMQTKGLDLQKSSVKLTALRDYLIQNREKMRRNRKKKRLDGEGMTDAALRFDAELRREMLSVIDRLTEEISCRFQQVHDLASKYAFLVPSNLLDDNYDCQLGEIDEDIEKEEFFAERKRLQNFVEASGNDKIDEPIELLSFIQRYHLGESAPNIMILLRIFLTRAISVASCERSFSKLKLIKNYLRSAMSQTRLTDLAILSIEREFSDGLNFDSAINNFAEIKARKVCL</sequence>
<dbReference type="EMBL" id="JBJQND010000015">
    <property type="protein sequence ID" value="KAL3852096.1"/>
    <property type="molecule type" value="Genomic_DNA"/>
</dbReference>
<dbReference type="InterPro" id="IPR012337">
    <property type="entry name" value="RNaseH-like_sf"/>
</dbReference>
<dbReference type="Pfam" id="PF05699">
    <property type="entry name" value="Dimer_Tnp_hAT"/>
    <property type="match status" value="1"/>
</dbReference>
<name>A0ABD3URH6_SINWO</name>
<evidence type="ECO:0000313" key="3">
    <source>
        <dbReference type="Proteomes" id="UP001634394"/>
    </source>
</evidence>
<keyword evidence="3" id="KW-1185">Reference proteome</keyword>
<dbReference type="InterPro" id="IPR008906">
    <property type="entry name" value="HATC_C_dom"/>
</dbReference>
<reference evidence="2 3" key="1">
    <citation type="submission" date="2024-11" db="EMBL/GenBank/DDBJ databases">
        <title>Chromosome-level genome assembly of the freshwater bivalve Anodonta woodiana.</title>
        <authorList>
            <person name="Chen X."/>
        </authorList>
    </citation>
    <scope>NUCLEOTIDE SEQUENCE [LARGE SCALE GENOMIC DNA]</scope>
    <source>
        <strain evidence="2">MN2024</strain>
        <tissue evidence="2">Gills</tissue>
    </source>
</reference>
<dbReference type="Proteomes" id="UP001634394">
    <property type="component" value="Unassembled WGS sequence"/>
</dbReference>
<dbReference type="PANTHER" id="PTHR45749:SF21">
    <property type="entry name" value="DUF4371 DOMAIN-CONTAINING PROTEIN"/>
    <property type="match status" value="1"/>
</dbReference>
<evidence type="ECO:0000313" key="2">
    <source>
        <dbReference type="EMBL" id="KAL3852096.1"/>
    </source>
</evidence>
<gene>
    <name evidence="2" type="ORF">ACJMK2_015782</name>
</gene>
<accession>A0ABD3URH6</accession>
<dbReference type="SUPFAM" id="SSF53098">
    <property type="entry name" value="Ribonuclease H-like"/>
    <property type="match status" value="1"/>
</dbReference>
<feature type="domain" description="HAT C-terminal dimerisation" evidence="1">
    <location>
        <begin position="345"/>
        <end position="419"/>
    </location>
</feature>
<dbReference type="AlphaFoldDB" id="A0ABD3URH6"/>
<organism evidence="2 3">
    <name type="scientific">Sinanodonta woodiana</name>
    <name type="common">Chinese pond mussel</name>
    <name type="synonym">Anodonta woodiana</name>
    <dbReference type="NCBI Taxonomy" id="1069815"/>
    <lineage>
        <taxon>Eukaryota</taxon>
        <taxon>Metazoa</taxon>
        <taxon>Spiralia</taxon>
        <taxon>Lophotrochozoa</taxon>
        <taxon>Mollusca</taxon>
        <taxon>Bivalvia</taxon>
        <taxon>Autobranchia</taxon>
        <taxon>Heteroconchia</taxon>
        <taxon>Palaeoheterodonta</taxon>
        <taxon>Unionida</taxon>
        <taxon>Unionoidea</taxon>
        <taxon>Unionidae</taxon>
        <taxon>Unioninae</taxon>
        <taxon>Sinanodonta</taxon>
    </lineage>
</organism>
<proteinExistence type="predicted"/>